<dbReference type="AlphaFoldDB" id="A0A1B7MWP0"/>
<evidence type="ECO:0000256" key="1">
    <source>
        <dbReference type="SAM" id="MobiDB-lite"/>
    </source>
</evidence>
<feature type="region of interest" description="Disordered" evidence="1">
    <location>
        <begin position="1"/>
        <end position="30"/>
    </location>
</feature>
<dbReference type="EMBL" id="KV448378">
    <property type="protein sequence ID" value="OAX37015.1"/>
    <property type="molecule type" value="Genomic_DNA"/>
</dbReference>
<dbReference type="InParanoid" id="A0A1B7MWP0"/>
<organism evidence="2 3">
    <name type="scientific">Rhizopogon vinicolor AM-OR11-026</name>
    <dbReference type="NCBI Taxonomy" id="1314800"/>
    <lineage>
        <taxon>Eukaryota</taxon>
        <taxon>Fungi</taxon>
        <taxon>Dikarya</taxon>
        <taxon>Basidiomycota</taxon>
        <taxon>Agaricomycotina</taxon>
        <taxon>Agaricomycetes</taxon>
        <taxon>Agaricomycetidae</taxon>
        <taxon>Boletales</taxon>
        <taxon>Suillineae</taxon>
        <taxon>Rhizopogonaceae</taxon>
        <taxon>Rhizopogon</taxon>
    </lineage>
</organism>
<evidence type="ECO:0000313" key="2">
    <source>
        <dbReference type="EMBL" id="OAX37015.1"/>
    </source>
</evidence>
<gene>
    <name evidence="2" type="ORF">K503DRAFT_260662</name>
</gene>
<dbReference type="Proteomes" id="UP000092154">
    <property type="component" value="Unassembled WGS sequence"/>
</dbReference>
<proteinExistence type="predicted"/>
<keyword evidence="3" id="KW-1185">Reference proteome</keyword>
<feature type="compositionally biased region" description="Polar residues" evidence="1">
    <location>
        <begin position="1"/>
        <end position="17"/>
    </location>
</feature>
<protein>
    <submittedName>
        <fullName evidence="2">Uncharacterized protein</fullName>
    </submittedName>
</protein>
<name>A0A1B7MWP0_9AGAM</name>
<accession>A0A1B7MWP0</accession>
<sequence>MLRSVGNSSLANVYHSKNTSTRSRHGRRSRRNSLICLRLSCWGITDKTGIFCLVVCDICLCSQAPPVTHAASNFKIMRSRILAQYNHR</sequence>
<reference evidence="2 3" key="1">
    <citation type="submission" date="2016-06" db="EMBL/GenBank/DDBJ databases">
        <title>Comparative genomics of the ectomycorrhizal sister species Rhizopogon vinicolor and Rhizopogon vesiculosus (Basidiomycota: Boletales) reveals a divergence of the mating type B locus.</title>
        <authorList>
            <consortium name="DOE Joint Genome Institute"/>
            <person name="Mujic A.B."/>
            <person name="Kuo A."/>
            <person name="Tritt A."/>
            <person name="Lipzen A."/>
            <person name="Chen C."/>
            <person name="Johnson J."/>
            <person name="Sharma A."/>
            <person name="Barry K."/>
            <person name="Grigoriev I.V."/>
            <person name="Spatafora J.W."/>
        </authorList>
    </citation>
    <scope>NUCLEOTIDE SEQUENCE [LARGE SCALE GENOMIC DNA]</scope>
    <source>
        <strain evidence="2 3">AM-OR11-026</strain>
    </source>
</reference>
<evidence type="ECO:0000313" key="3">
    <source>
        <dbReference type="Proteomes" id="UP000092154"/>
    </source>
</evidence>